<feature type="domain" description="Thioredoxin" evidence="2">
    <location>
        <begin position="21"/>
        <end position="170"/>
    </location>
</feature>
<evidence type="ECO:0000313" key="3">
    <source>
        <dbReference type="EMBL" id="BBP93495.1"/>
    </source>
</evidence>
<reference evidence="3 4" key="1">
    <citation type="submission" date="2019-12" db="EMBL/GenBank/DDBJ databases">
        <title>Full genome sequence of a Bacillus safensis strain isolated from commercially available natto in Indonesia.</title>
        <authorList>
            <person name="Yoshida M."/>
            <person name="Uomi M."/>
            <person name="Waturangi D."/>
            <person name="Ekaputri J.J."/>
            <person name="Setiamarga D.H.E."/>
        </authorList>
    </citation>
    <scope>NUCLEOTIDE SEQUENCE [LARGE SCALE GENOMIC DNA]</scope>
    <source>
        <strain evidence="3 4">IDN1</strain>
    </source>
</reference>
<dbReference type="SUPFAM" id="SSF52833">
    <property type="entry name" value="Thioredoxin-like"/>
    <property type="match status" value="1"/>
</dbReference>
<dbReference type="Gene3D" id="3.40.30.10">
    <property type="entry name" value="Glutaredoxin"/>
    <property type="match status" value="1"/>
</dbReference>
<organism evidence="3 4">
    <name type="scientific">Bacillus safensis</name>
    <dbReference type="NCBI Taxonomy" id="561879"/>
    <lineage>
        <taxon>Bacteria</taxon>
        <taxon>Bacillati</taxon>
        <taxon>Bacillota</taxon>
        <taxon>Bacilli</taxon>
        <taxon>Bacillales</taxon>
        <taxon>Bacillaceae</taxon>
        <taxon>Bacillus</taxon>
    </lineage>
</organism>
<dbReference type="PANTHER" id="PTHR42852:SF13">
    <property type="entry name" value="PROTEIN DIPZ"/>
    <property type="match status" value="1"/>
</dbReference>
<dbReference type="Pfam" id="PF00578">
    <property type="entry name" value="AhpC-TSA"/>
    <property type="match status" value="1"/>
</dbReference>
<dbReference type="AlphaFoldDB" id="A0A5S9ML29"/>
<keyword evidence="1" id="KW-1015">Disulfide bond</keyword>
<dbReference type="GO" id="GO:0016491">
    <property type="term" value="F:oxidoreductase activity"/>
    <property type="evidence" value="ECO:0007669"/>
    <property type="project" value="InterPro"/>
</dbReference>
<dbReference type="PROSITE" id="PS51352">
    <property type="entry name" value="THIOREDOXIN_2"/>
    <property type="match status" value="1"/>
</dbReference>
<proteinExistence type="predicted"/>
<dbReference type="Proteomes" id="UP000464658">
    <property type="component" value="Chromosome"/>
</dbReference>
<name>A0A5S9ML29_BACIA</name>
<evidence type="ECO:0000313" key="4">
    <source>
        <dbReference type="Proteomes" id="UP000464658"/>
    </source>
</evidence>
<dbReference type="InterPro" id="IPR013766">
    <property type="entry name" value="Thioredoxin_domain"/>
</dbReference>
<evidence type="ECO:0000259" key="2">
    <source>
        <dbReference type="PROSITE" id="PS51352"/>
    </source>
</evidence>
<dbReference type="PANTHER" id="PTHR42852">
    <property type="entry name" value="THIOL:DISULFIDE INTERCHANGE PROTEIN DSBE"/>
    <property type="match status" value="1"/>
</dbReference>
<dbReference type="InterPro" id="IPR036249">
    <property type="entry name" value="Thioredoxin-like_sf"/>
</dbReference>
<sequence length="182" mass="20884">MAIHETSDIVIEKGGSSMSSFKLGDKMPNFSLPTIQGDHIDFDKHLEEHQSWHLIVFFRGSWCPVCVEELKELEQQQSYFQDKDIHLMAISTDNPDDLKAFADKEGLSFPIMYDHDLTSLKAYEVHYHGEDAPYEDHGVHGEPAYFLLNEKVKCSISKDKQVRLADRMPTNYVKSFSTSVKI</sequence>
<dbReference type="InterPro" id="IPR050553">
    <property type="entry name" value="Thioredoxin_ResA/DsbE_sf"/>
</dbReference>
<dbReference type="GO" id="GO:0016209">
    <property type="term" value="F:antioxidant activity"/>
    <property type="evidence" value="ECO:0007669"/>
    <property type="project" value="InterPro"/>
</dbReference>
<gene>
    <name evidence="3" type="ORF">BsIDN1_71130</name>
</gene>
<accession>A0A5S9ML29</accession>
<dbReference type="EMBL" id="AP021906">
    <property type="protein sequence ID" value="BBP93495.1"/>
    <property type="molecule type" value="Genomic_DNA"/>
</dbReference>
<dbReference type="InterPro" id="IPR000866">
    <property type="entry name" value="AhpC/TSA"/>
</dbReference>
<protein>
    <recommendedName>
        <fullName evidence="2">Thioredoxin domain-containing protein</fullName>
    </recommendedName>
</protein>
<evidence type="ECO:0000256" key="1">
    <source>
        <dbReference type="ARBA" id="ARBA00023157"/>
    </source>
</evidence>